<dbReference type="PANTHER" id="PTHR38248">
    <property type="entry name" value="FUNK1 6"/>
    <property type="match status" value="1"/>
</dbReference>
<reference evidence="3 4" key="1">
    <citation type="submission" date="2016-03" db="EMBL/GenBank/DDBJ databases">
        <title>Whole genome sequencing of Grifola frondosa 9006-11.</title>
        <authorList>
            <person name="Min B."/>
            <person name="Park H."/>
            <person name="Kim J.-G."/>
            <person name="Cho H."/>
            <person name="Oh Y.-L."/>
            <person name="Kong W.-S."/>
            <person name="Choi I.-G."/>
        </authorList>
    </citation>
    <scope>NUCLEOTIDE SEQUENCE [LARGE SCALE GENOMIC DNA]</scope>
    <source>
        <strain evidence="3 4">9006-11</strain>
    </source>
</reference>
<dbReference type="PROSITE" id="PS00109">
    <property type="entry name" value="PROTEIN_KINASE_TYR"/>
    <property type="match status" value="1"/>
</dbReference>
<feature type="compositionally biased region" description="Basic residues" evidence="1">
    <location>
        <begin position="1332"/>
        <end position="1341"/>
    </location>
</feature>
<dbReference type="PANTHER" id="PTHR38248:SF2">
    <property type="entry name" value="FUNK1 11"/>
    <property type="match status" value="1"/>
</dbReference>
<dbReference type="GO" id="GO:0004672">
    <property type="term" value="F:protein kinase activity"/>
    <property type="evidence" value="ECO:0007669"/>
    <property type="project" value="InterPro"/>
</dbReference>
<dbReference type="InterPro" id="IPR008266">
    <property type="entry name" value="Tyr_kinase_AS"/>
</dbReference>
<sequence>MNPPRIQGDVQSPPVAAADALNVQASEESSKTNIDEHFLENHLSRVPSDCSWSLPSSDNKYTKAIKKGGTVEAKIYGPLCSLLSCISERIFGYIKYTSISCYHPNAIVFIDHHHNALQHFPKPEVRDKPDLIGVYEPTQQYSLAAPHNGRMDYKSVPYHLTQTLVEAKPTTEDGRAQAASYAWQHLQARPDHPGVYVLTAKPQYYQVVWSDPSGTVASARTPWNNLRLLACYIYSLYCPPDDHVLHDLSIDVEGAGGDPFAAPEWTITSGGHIYEHCHIKFVGQAWGRRTTVFETPKSMEEFAIIKEYYRDDKRRYEEDKLIEEIHSEGLFPGVVRLISTETVTIQSDDSQNTLEKNSKKASNSSSRKACRVSSVPKPIATARQVSKEIVTARGKKDEERTVVHRTKRRLVMGSRGESLLRAKSVHDLLKAIYDILEVHRNVAMKRDGKCIMGNPPKFIDDLLGVACKNPAQADHARCLMIDLDNAAKLLKKSEQPETEHELACRTGTPVYIARSVSAGAIWNLEEYALSFSPMPELSKEAAKVYFKSRSERHQYDDNTPGWCHGSPVPTDISEMCKAREWIKFRHRMEHDAESIFWTLISVILRAQPQDVPVEEEPSRVLLKAWNALQNHEIDAMAESDSRDYLLLFMPANWEHALLPEMRSLGRLLYNLARQVRSEYALLKDQAVPEDHLHEAMQRLIFEYLWESEDIDLNPDVLRPVGKGDQPGKIPRISTAKRSQPDQGGREEPKRRRSGQEKSKRNVLPIVFSFCCAWSDLTFLACFLYSLYCPPEGHVLHDMSITVEGTGGNPLAPPEWTITSGHQIYEHCHIKYVGHALGRRTTVFETPKSVEEFAIIKEYYRDDKHLYEEDKLIEGIHSEGLFPGVVRLISSKTVTIQRNDANATLQKDSKVSNVSFKKARRFSSTPKPIATSRQAKKDKELTVVHRTKRRLVMGSRGESLRRAKNVHDLLKAIYDILEVHRNVAMKRGVLHRDMSLHNILMYPEHREIQGKCIMENPPKFIDDLLGIASKNSAQADHSRCLMIDLDNATKLLKSEQSQIDDELTCRIGTPVYIARSVSAGAIWNLQDHALSFSHMPELSEQAAKVYFESHPTRRQYDDNIPGWCRGSPVPTDISTLYDAREWIKFRHRMEHDAESIFWTLVSVILRVQPQDARMEEEPSRILSRAWNALQDHQIATMALTDSRDYFFDLNVPVWEATLLPEMKSLGRLLYDLARQVRSEYALLEDQAVPEDHLHEAMQRLIFEYLLKSEDIDLNPDVLRPVVEKVWVHVPERAPRVSTAKRSRPDQGGRDEPKRRRAGQEKSLKRGRREEARRRRSGQKKHNASGIETTKI</sequence>
<gene>
    <name evidence="3" type="ORF">A0H81_03221</name>
</gene>
<feature type="region of interest" description="Disordered" evidence="1">
    <location>
        <begin position="1294"/>
        <end position="1350"/>
    </location>
</feature>
<name>A0A1C7MJX4_GRIFR</name>
<evidence type="ECO:0000313" key="3">
    <source>
        <dbReference type="EMBL" id="OBZ76719.1"/>
    </source>
</evidence>
<dbReference type="Proteomes" id="UP000092993">
    <property type="component" value="Unassembled WGS sequence"/>
</dbReference>
<dbReference type="InterPro" id="IPR040976">
    <property type="entry name" value="Pkinase_fungal"/>
</dbReference>
<evidence type="ECO:0000259" key="2">
    <source>
        <dbReference type="Pfam" id="PF17667"/>
    </source>
</evidence>
<dbReference type="InterPro" id="IPR011009">
    <property type="entry name" value="Kinase-like_dom_sf"/>
</dbReference>
<organism evidence="3 4">
    <name type="scientific">Grifola frondosa</name>
    <name type="common">Maitake</name>
    <name type="synonym">Polyporus frondosus</name>
    <dbReference type="NCBI Taxonomy" id="5627"/>
    <lineage>
        <taxon>Eukaryota</taxon>
        <taxon>Fungi</taxon>
        <taxon>Dikarya</taxon>
        <taxon>Basidiomycota</taxon>
        <taxon>Agaricomycotina</taxon>
        <taxon>Agaricomycetes</taxon>
        <taxon>Polyporales</taxon>
        <taxon>Grifolaceae</taxon>
        <taxon>Grifola</taxon>
    </lineage>
</organism>
<evidence type="ECO:0000313" key="4">
    <source>
        <dbReference type="Proteomes" id="UP000092993"/>
    </source>
</evidence>
<feature type="compositionally biased region" description="Basic and acidic residues" evidence="1">
    <location>
        <begin position="743"/>
        <end position="756"/>
    </location>
</feature>
<comment type="caution">
    <text evidence="3">The sequence shown here is derived from an EMBL/GenBank/DDBJ whole genome shotgun (WGS) entry which is preliminary data.</text>
</comment>
<dbReference type="Pfam" id="PF17667">
    <property type="entry name" value="Pkinase_fungal"/>
    <property type="match status" value="2"/>
</dbReference>
<dbReference type="EMBL" id="LUGG01000003">
    <property type="protein sequence ID" value="OBZ76719.1"/>
    <property type="molecule type" value="Genomic_DNA"/>
</dbReference>
<feature type="region of interest" description="Disordered" evidence="1">
    <location>
        <begin position="716"/>
        <end position="756"/>
    </location>
</feature>
<dbReference type="SUPFAM" id="SSF56112">
    <property type="entry name" value="Protein kinase-like (PK-like)"/>
    <property type="match status" value="1"/>
</dbReference>
<feature type="region of interest" description="Disordered" evidence="1">
    <location>
        <begin position="347"/>
        <end position="373"/>
    </location>
</feature>
<keyword evidence="4" id="KW-1185">Reference proteome</keyword>
<proteinExistence type="predicted"/>
<accession>A0A1C7MJX4</accession>
<feature type="compositionally biased region" description="Basic and acidic residues" evidence="1">
    <location>
        <begin position="1301"/>
        <end position="1331"/>
    </location>
</feature>
<feature type="domain" description="Fungal-type protein kinase" evidence="2">
    <location>
        <begin position="285"/>
        <end position="602"/>
    </location>
</feature>
<feature type="domain" description="Fungal-type protein kinase" evidence="2">
    <location>
        <begin position="836"/>
        <end position="1162"/>
    </location>
</feature>
<protein>
    <recommendedName>
        <fullName evidence="2">Fungal-type protein kinase domain-containing protein</fullName>
    </recommendedName>
</protein>
<evidence type="ECO:0000256" key="1">
    <source>
        <dbReference type="SAM" id="MobiDB-lite"/>
    </source>
</evidence>
<dbReference type="OrthoDB" id="5569250at2759"/>